<feature type="signal peptide" evidence="7">
    <location>
        <begin position="1"/>
        <end position="18"/>
    </location>
</feature>
<dbReference type="InterPro" id="IPR002213">
    <property type="entry name" value="UDP_glucos_trans"/>
</dbReference>
<evidence type="ECO:0000256" key="3">
    <source>
        <dbReference type="ARBA" id="ARBA00022676"/>
    </source>
</evidence>
<dbReference type="WBParaSite" id="BXY_1033300.1">
    <property type="protein sequence ID" value="BXY_1033300.1"/>
    <property type="gene ID" value="BXY_1033300"/>
</dbReference>
<keyword evidence="6" id="KW-0812">Transmembrane</keyword>
<evidence type="ECO:0000313" key="11">
    <source>
        <dbReference type="Proteomes" id="UP000659654"/>
    </source>
</evidence>
<keyword evidence="6" id="KW-0472">Membrane</keyword>
<evidence type="ECO:0000256" key="1">
    <source>
        <dbReference type="ARBA" id="ARBA00009995"/>
    </source>
</evidence>
<protein>
    <recommendedName>
        <fullName evidence="2">glucuronosyltransferase</fullName>
        <ecNumber evidence="2">2.4.1.17</ecNumber>
    </recommendedName>
</protein>
<evidence type="ECO:0000256" key="5">
    <source>
        <dbReference type="ARBA" id="ARBA00047475"/>
    </source>
</evidence>
<accession>A0A1I7SBD5</accession>
<evidence type="ECO:0000256" key="4">
    <source>
        <dbReference type="ARBA" id="ARBA00022679"/>
    </source>
</evidence>
<proteinExistence type="inferred from homology"/>
<dbReference type="PANTHER" id="PTHR48043:SF119">
    <property type="entry name" value="UDP-GLUCURONOSYLTRANSFERASE"/>
    <property type="match status" value="1"/>
</dbReference>
<dbReference type="InterPro" id="IPR050271">
    <property type="entry name" value="UDP-glycosyltransferase"/>
</dbReference>
<dbReference type="EC" id="2.4.1.17" evidence="2"/>
<dbReference type="EMBL" id="CAJFCV020000006">
    <property type="protein sequence ID" value="CAG9131959.1"/>
    <property type="molecule type" value="Genomic_DNA"/>
</dbReference>
<keyword evidence="6" id="KW-1133">Transmembrane helix</keyword>
<sequence length="521" mass="58868">MKLTALLLLLAAVSAVRSAEILATYADGVFSHMYSMYPYLESLADAGHNVTIFHTGVEKPPTFKHKNIFQMEIRRVNETSVVNQMKTIFWQMSSHSDEPPMITFGHEVVLKKEIDEYSEDLMKIFTRRWDLIIIDTLFNNQGYAVALYHKQHYGTPYINYMTSHIFEPDAIWNSMGRSWAAKQSVFTPIPRDSDDVFDVKKFSHRLTTVAENTLEFVLFNFAPAAMFSAIRELGVNGFSFQKLRTEGSLYISDGFTAFDTAAEAYDFRSVGAYCAKGDPVTGELKAFMEDKTSKGTIYLAFGSVVQWSAAPQHTVNALFSALNKLTDYRIIVSSKSDIHFDLKPHFKIVSWAPQVGILNHKSTVMFISHGGIKSVKEAICSATPTVFFPLFAEQAGNGRQLAKKKVAGLINKFTISEHNVAKEVNKILTDPSYQTRMNKLREHYKAGPISNLEMAVHLTNRIIKKNGKNTWFKRKGIELSWVQYLYLDLFSIVAVALYIVVKMVILVAKNTYSGLKNCKVL</sequence>
<name>A0A1I7SBD5_BURXY</name>
<dbReference type="Proteomes" id="UP000095284">
    <property type="component" value="Unplaced"/>
</dbReference>
<feature type="chain" id="PRO_5035359918" description="glucuronosyltransferase" evidence="7">
    <location>
        <begin position="19"/>
        <end position="521"/>
    </location>
</feature>
<dbReference type="OrthoDB" id="5835829at2759"/>
<dbReference type="CDD" id="cd03784">
    <property type="entry name" value="GT1_Gtf-like"/>
    <property type="match status" value="1"/>
</dbReference>
<evidence type="ECO:0000313" key="12">
    <source>
        <dbReference type="WBParaSite" id="BXY_1033300.1"/>
    </source>
</evidence>
<evidence type="ECO:0000313" key="10">
    <source>
        <dbReference type="Proteomes" id="UP000095284"/>
    </source>
</evidence>
<evidence type="ECO:0000313" key="9">
    <source>
        <dbReference type="EMBL" id="CAG9131959.1"/>
    </source>
</evidence>
<evidence type="ECO:0000313" key="8">
    <source>
        <dbReference type="EMBL" id="CAD5235526.1"/>
    </source>
</evidence>
<organism evidence="10 12">
    <name type="scientific">Bursaphelenchus xylophilus</name>
    <name type="common">Pinewood nematode worm</name>
    <name type="synonym">Aphelenchoides xylophilus</name>
    <dbReference type="NCBI Taxonomy" id="6326"/>
    <lineage>
        <taxon>Eukaryota</taxon>
        <taxon>Metazoa</taxon>
        <taxon>Ecdysozoa</taxon>
        <taxon>Nematoda</taxon>
        <taxon>Chromadorea</taxon>
        <taxon>Rhabditida</taxon>
        <taxon>Tylenchina</taxon>
        <taxon>Tylenchomorpha</taxon>
        <taxon>Aphelenchoidea</taxon>
        <taxon>Aphelenchoididae</taxon>
        <taxon>Bursaphelenchus</taxon>
    </lineage>
</organism>
<dbReference type="Gene3D" id="3.40.50.2000">
    <property type="entry name" value="Glycogen Phosphorylase B"/>
    <property type="match status" value="1"/>
</dbReference>
<reference evidence="9" key="2">
    <citation type="submission" date="2020-08" db="EMBL/GenBank/DDBJ databases">
        <authorList>
            <person name="Kikuchi T."/>
        </authorList>
    </citation>
    <scope>NUCLEOTIDE SEQUENCE</scope>
    <source>
        <strain evidence="8">Ka4C1</strain>
    </source>
</reference>
<gene>
    <name evidence="8" type="ORF">BXYJ_LOCUS15617</name>
</gene>
<keyword evidence="7" id="KW-0732">Signal</keyword>
<dbReference type="EMBL" id="CAJFDI010000006">
    <property type="protein sequence ID" value="CAD5235526.1"/>
    <property type="molecule type" value="Genomic_DNA"/>
</dbReference>
<evidence type="ECO:0000256" key="7">
    <source>
        <dbReference type="SAM" id="SignalP"/>
    </source>
</evidence>
<keyword evidence="3" id="KW-0328">Glycosyltransferase</keyword>
<keyword evidence="11" id="KW-1185">Reference proteome</keyword>
<dbReference type="AlphaFoldDB" id="A0A1I7SBD5"/>
<dbReference type="PANTHER" id="PTHR48043">
    <property type="entry name" value="EG:EG0003.4 PROTEIN-RELATED"/>
    <property type="match status" value="1"/>
</dbReference>
<keyword evidence="4" id="KW-0808">Transferase</keyword>
<dbReference type="GO" id="GO:0015020">
    <property type="term" value="F:glucuronosyltransferase activity"/>
    <property type="evidence" value="ECO:0007669"/>
    <property type="project" value="UniProtKB-EC"/>
</dbReference>
<evidence type="ECO:0000256" key="2">
    <source>
        <dbReference type="ARBA" id="ARBA00012544"/>
    </source>
</evidence>
<comment type="similarity">
    <text evidence="1">Belongs to the UDP-glycosyltransferase family.</text>
</comment>
<reference evidence="12" key="1">
    <citation type="submission" date="2016-11" db="UniProtKB">
        <authorList>
            <consortium name="WormBaseParasite"/>
        </authorList>
    </citation>
    <scope>IDENTIFICATION</scope>
</reference>
<dbReference type="Proteomes" id="UP000582659">
    <property type="component" value="Unassembled WGS sequence"/>
</dbReference>
<dbReference type="Pfam" id="PF00201">
    <property type="entry name" value="UDPGT"/>
    <property type="match status" value="1"/>
</dbReference>
<comment type="catalytic activity">
    <reaction evidence="5">
        <text>glucuronate acceptor + UDP-alpha-D-glucuronate = acceptor beta-D-glucuronoside + UDP + H(+)</text>
        <dbReference type="Rhea" id="RHEA:21032"/>
        <dbReference type="ChEBI" id="CHEBI:15378"/>
        <dbReference type="ChEBI" id="CHEBI:58052"/>
        <dbReference type="ChEBI" id="CHEBI:58223"/>
        <dbReference type="ChEBI" id="CHEBI:132367"/>
        <dbReference type="ChEBI" id="CHEBI:132368"/>
        <dbReference type="EC" id="2.4.1.17"/>
    </reaction>
</comment>
<feature type="transmembrane region" description="Helical" evidence="6">
    <location>
        <begin position="484"/>
        <end position="507"/>
    </location>
</feature>
<dbReference type="SUPFAM" id="SSF53756">
    <property type="entry name" value="UDP-Glycosyltransferase/glycogen phosphorylase"/>
    <property type="match status" value="1"/>
</dbReference>
<dbReference type="Proteomes" id="UP000659654">
    <property type="component" value="Unassembled WGS sequence"/>
</dbReference>
<dbReference type="SMR" id="A0A1I7SBD5"/>
<evidence type="ECO:0000256" key="6">
    <source>
        <dbReference type="SAM" id="Phobius"/>
    </source>
</evidence>